<dbReference type="EMBL" id="OC928367">
    <property type="protein sequence ID" value="CAD7657721.1"/>
    <property type="molecule type" value="Genomic_DNA"/>
</dbReference>
<dbReference type="AlphaFoldDB" id="A0A7R9MCM5"/>
<sequence length="143" mass="17505">MLWHLVSTRVPQLHSIDNVLRQWVRHEHRIKMCGFLEPPEFKKRDIRYKITNKHKPKLMSWQDYQLRKWKADHHNRRFPAWQARMDYAESLVRLGMSWQTICKIVDLHPHCIKYIERKVSGNIELLREAEYCNYVNFHPGVQM</sequence>
<evidence type="ECO:0000313" key="2">
    <source>
        <dbReference type="Proteomes" id="UP000728032"/>
    </source>
</evidence>
<organism evidence="1">
    <name type="scientific">Oppiella nova</name>
    <dbReference type="NCBI Taxonomy" id="334625"/>
    <lineage>
        <taxon>Eukaryota</taxon>
        <taxon>Metazoa</taxon>
        <taxon>Ecdysozoa</taxon>
        <taxon>Arthropoda</taxon>
        <taxon>Chelicerata</taxon>
        <taxon>Arachnida</taxon>
        <taxon>Acari</taxon>
        <taxon>Acariformes</taxon>
        <taxon>Sarcoptiformes</taxon>
        <taxon>Oribatida</taxon>
        <taxon>Brachypylina</taxon>
        <taxon>Oppioidea</taxon>
        <taxon>Oppiidae</taxon>
        <taxon>Oppiella</taxon>
    </lineage>
</organism>
<proteinExistence type="predicted"/>
<dbReference type="EMBL" id="CAJPVJ010013542">
    <property type="protein sequence ID" value="CAG2174907.1"/>
    <property type="molecule type" value="Genomic_DNA"/>
</dbReference>
<dbReference type="OrthoDB" id="6498347at2759"/>
<accession>A0A7R9MCM5</accession>
<evidence type="ECO:0000313" key="1">
    <source>
        <dbReference type="EMBL" id="CAD7657721.1"/>
    </source>
</evidence>
<reference evidence="1" key="1">
    <citation type="submission" date="2020-11" db="EMBL/GenBank/DDBJ databases">
        <authorList>
            <person name="Tran Van P."/>
        </authorList>
    </citation>
    <scope>NUCLEOTIDE SEQUENCE</scope>
</reference>
<keyword evidence="2" id="KW-1185">Reference proteome</keyword>
<protein>
    <submittedName>
        <fullName evidence="1">Uncharacterized protein</fullName>
    </submittedName>
</protein>
<dbReference type="Proteomes" id="UP000728032">
    <property type="component" value="Unassembled WGS sequence"/>
</dbReference>
<name>A0A7R9MCM5_9ACAR</name>
<gene>
    <name evidence="1" type="ORF">ONB1V03_LOCUS14346</name>
</gene>